<dbReference type="GO" id="GO:0006355">
    <property type="term" value="P:regulation of DNA-templated transcription"/>
    <property type="evidence" value="ECO:0007669"/>
    <property type="project" value="InterPro"/>
</dbReference>
<evidence type="ECO:0000313" key="6">
    <source>
        <dbReference type="EMBL" id="PQQ06692.1"/>
    </source>
</evidence>
<dbReference type="STRING" id="2094558.A0A314YGM5"/>
<keyword evidence="1" id="KW-0805">Transcription regulation</keyword>
<dbReference type="PANTHER" id="PTHR31744">
    <property type="entry name" value="PROTEIN CUP-SHAPED COTYLEDON 2-RELATED"/>
    <property type="match status" value="1"/>
</dbReference>
<comment type="caution">
    <text evidence="6">The sequence shown here is derived from an EMBL/GenBank/DDBJ whole genome shotgun (WGS) entry which is preliminary data.</text>
</comment>
<dbReference type="InterPro" id="IPR003441">
    <property type="entry name" value="NAC-dom"/>
</dbReference>
<dbReference type="OrthoDB" id="1157535at2759"/>
<protein>
    <submittedName>
        <fullName evidence="6">Protein NTM1-like 9</fullName>
    </submittedName>
</protein>
<evidence type="ECO:0000259" key="5">
    <source>
        <dbReference type="PROSITE" id="PS51005"/>
    </source>
</evidence>
<dbReference type="Gene3D" id="2.170.150.80">
    <property type="entry name" value="NAC domain"/>
    <property type="match status" value="1"/>
</dbReference>
<dbReference type="PROSITE" id="PS51005">
    <property type="entry name" value="NAC"/>
    <property type="match status" value="1"/>
</dbReference>
<organism evidence="6 7">
    <name type="scientific">Prunus yedoensis var. nudiflora</name>
    <dbReference type="NCBI Taxonomy" id="2094558"/>
    <lineage>
        <taxon>Eukaryota</taxon>
        <taxon>Viridiplantae</taxon>
        <taxon>Streptophyta</taxon>
        <taxon>Embryophyta</taxon>
        <taxon>Tracheophyta</taxon>
        <taxon>Spermatophyta</taxon>
        <taxon>Magnoliopsida</taxon>
        <taxon>eudicotyledons</taxon>
        <taxon>Gunneridae</taxon>
        <taxon>Pentapetalae</taxon>
        <taxon>rosids</taxon>
        <taxon>fabids</taxon>
        <taxon>Rosales</taxon>
        <taxon>Rosaceae</taxon>
        <taxon>Amygdaloideae</taxon>
        <taxon>Amygdaleae</taxon>
        <taxon>Prunus</taxon>
    </lineage>
</organism>
<dbReference type="GO" id="GO:0003677">
    <property type="term" value="F:DNA binding"/>
    <property type="evidence" value="ECO:0007669"/>
    <property type="project" value="UniProtKB-KW"/>
</dbReference>
<keyword evidence="3" id="KW-0804">Transcription</keyword>
<dbReference type="AlphaFoldDB" id="A0A314YGM5"/>
<name>A0A314YGM5_PRUYE</name>
<keyword evidence="2" id="KW-0238">DNA-binding</keyword>
<sequence>MFFFSPRVYKYNNSARIERTTALGFWKITGKRTSDQGSRVHWEKEDLDLYEGRVRQSKKTNWVMYEYYLVEDEENPNPTRWPSSIKFCPLA</sequence>
<keyword evidence="4" id="KW-0539">Nucleus</keyword>
<evidence type="ECO:0000256" key="2">
    <source>
        <dbReference type="ARBA" id="ARBA00023125"/>
    </source>
</evidence>
<evidence type="ECO:0000256" key="3">
    <source>
        <dbReference type="ARBA" id="ARBA00023163"/>
    </source>
</evidence>
<keyword evidence="7" id="KW-1185">Reference proteome</keyword>
<evidence type="ECO:0000256" key="4">
    <source>
        <dbReference type="ARBA" id="ARBA00023242"/>
    </source>
</evidence>
<gene>
    <name evidence="6" type="ORF">Pyn_40846</name>
</gene>
<evidence type="ECO:0000313" key="7">
    <source>
        <dbReference type="Proteomes" id="UP000250321"/>
    </source>
</evidence>
<dbReference type="InterPro" id="IPR036093">
    <property type="entry name" value="NAC_dom_sf"/>
</dbReference>
<proteinExistence type="predicted"/>
<reference evidence="6 7" key="1">
    <citation type="submission" date="2018-02" db="EMBL/GenBank/DDBJ databases">
        <title>Draft genome of wild Prunus yedoensis var. nudiflora.</title>
        <authorList>
            <person name="Baek S."/>
            <person name="Kim J.-H."/>
            <person name="Choi K."/>
            <person name="Kim G.-B."/>
            <person name="Cho A."/>
            <person name="Jang H."/>
            <person name="Shin C.-H."/>
            <person name="Yu H.-J."/>
            <person name="Mun J.-H."/>
        </authorList>
    </citation>
    <scope>NUCLEOTIDE SEQUENCE [LARGE SCALE GENOMIC DNA]</scope>
    <source>
        <strain evidence="7">cv. Jeju island</strain>
        <tissue evidence="6">Leaf</tissue>
    </source>
</reference>
<dbReference type="Proteomes" id="UP000250321">
    <property type="component" value="Unassembled WGS sequence"/>
</dbReference>
<dbReference type="SUPFAM" id="SSF101941">
    <property type="entry name" value="NAC domain"/>
    <property type="match status" value="1"/>
</dbReference>
<evidence type="ECO:0000256" key="1">
    <source>
        <dbReference type="ARBA" id="ARBA00023015"/>
    </source>
</evidence>
<dbReference type="Pfam" id="PF02365">
    <property type="entry name" value="NAM"/>
    <property type="match status" value="1"/>
</dbReference>
<accession>A0A314YGM5</accession>
<feature type="domain" description="NAC" evidence="5">
    <location>
        <begin position="1"/>
        <end position="91"/>
    </location>
</feature>
<dbReference type="EMBL" id="PJQY01000945">
    <property type="protein sequence ID" value="PQQ06692.1"/>
    <property type="molecule type" value="Genomic_DNA"/>
</dbReference>